<evidence type="ECO:0000256" key="1">
    <source>
        <dbReference type="SAM" id="MobiDB-lite"/>
    </source>
</evidence>
<name>A0A2U9P438_STRAS</name>
<reference evidence="2 3" key="1">
    <citation type="submission" date="2018-06" db="EMBL/GenBank/DDBJ databases">
        <title>The complete genome sequence of a nosiheptide producer Streptomyces actuosus ATCC 25421: deducing the ability of producing a new class III lantibiotics.</title>
        <authorList>
            <person name="Liu W."/>
            <person name="Sun F."/>
            <person name="Hu Y."/>
        </authorList>
    </citation>
    <scope>NUCLEOTIDE SEQUENCE [LARGE SCALE GENOMIC DNA]</scope>
    <source>
        <strain evidence="2 3">ATCC 25421</strain>
    </source>
</reference>
<feature type="region of interest" description="Disordered" evidence="1">
    <location>
        <begin position="188"/>
        <end position="214"/>
    </location>
</feature>
<organism evidence="2 3">
    <name type="scientific">Streptomyces actuosus</name>
    <dbReference type="NCBI Taxonomy" id="1885"/>
    <lineage>
        <taxon>Bacteria</taxon>
        <taxon>Bacillati</taxon>
        <taxon>Actinomycetota</taxon>
        <taxon>Actinomycetes</taxon>
        <taxon>Kitasatosporales</taxon>
        <taxon>Streptomycetaceae</taxon>
        <taxon>Streptomyces</taxon>
    </lineage>
</organism>
<dbReference type="RefSeq" id="WP_110629440.1">
    <property type="nucleotide sequence ID" value="NZ_CP029788.1"/>
</dbReference>
<evidence type="ECO:0000313" key="2">
    <source>
        <dbReference type="EMBL" id="AWT44539.1"/>
    </source>
</evidence>
<dbReference type="OrthoDB" id="3295168at2"/>
<dbReference type="EMBL" id="CP029788">
    <property type="protein sequence ID" value="AWT44539.1"/>
    <property type="molecule type" value="Genomic_DNA"/>
</dbReference>
<dbReference type="Proteomes" id="UP000247634">
    <property type="component" value="Chromosome"/>
</dbReference>
<dbReference type="AlphaFoldDB" id="A0A2U9P438"/>
<evidence type="ECO:0000313" key="3">
    <source>
        <dbReference type="Proteomes" id="UP000247634"/>
    </source>
</evidence>
<sequence length="214" mass="22576">MTTLAGYENRPLADGGPLLGRPGFWPNHLWAPCCQAAGAGPERFGADGADVDALYETLTDPGRWPVFRVPCADGREVTVVYHNLVDDPGVAYLLTAPGDSGPRPLRALTWRELDRAAHGPLPATGADGITDPAARLLLLFPLLDDHAVPDEAAATVESALVAVGAPQDTAPATARHLLDHAAGEVWHDPQWDSPLSGAEPEAARSPWSDLGPPR</sequence>
<accession>A0A2U9P438</accession>
<gene>
    <name evidence="2" type="ORF">DMT42_21055</name>
</gene>
<keyword evidence="3" id="KW-1185">Reference proteome</keyword>
<proteinExistence type="predicted"/>
<dbReference type="KEGG" id="sact:DMT42_21055"/>
<protein>
    <submittedName>
        <fullName evidence="2">Uncharacterized protein</fullName>
    </submittedName>
</protein>